<evidence type="ECO:0000313" key="3">
    <source>
        <dbReference type="EMBL" id="QJB67908.1"/>
    </source>
</evidence>
<organism evidence="3 4">
    <name type="scientific">Parasphingorhabdus halotolerans</name>
    <dbReference type="NCBI Taxonomy" id="2725558"/>
    <lineage>
        <taxon>Bacteria</taxon>
        <taxon>Pseudomonadati</taxon>
        <taxon>Pseudomonadota</taxon>
        <taxon>Alphaproteobacteria</taxon>
        <taxon>Sphingomonadales</taxon>
        <taxon>Sphingomonadaceae</taxon>
        <taxon>Parasphingorhabdus</taxon>
    </lineage>
</organism>
<dbReference type="Proteomes" id="UP000501600">
    <property type="component" value="Chromosome"/>
</dbReference>
<accession>A0A6H2DI91</accession>
<dbReference type="RefSeq" id="WP_168817493.1">
    <property type="nucleotide sequence ID" value="NZ_CP051217.1"/>
</dbReference>
<proteinExistence type="predicted"/>
<evidence type="ECO:0000259" key="2">
    <source>
        <dbReference type="Pfam" id="PF07811"/>
    </source>
</evidence>
<dbReference type="Pfam" id="PF07811">
    <property type="entry name" value="TadE"/>
    <property type="match status" value="1"/>
</dbReference>
<protein>
    <submittedName>
        <fullName evidence="3">Pilus assembly protein</fullName>
    </submittedName>
</protein>
<name>A0A6H2DI91_9SPHN</name>
<dbReference type="AlphaFoldDB" id="A0A6H2DI91"/>
<sequence length="210" mass="23125">MIGFRNFRRKIFRNEDGTTIVEFGMIIVPFAVILMGAFDLGYQMYIRSVLEGTLAEVARKTSVENPSFNGTGATIEDKIAEEMNKRLKHIANNAVVAVDIKNYSEFSEIGKPEKLTTDVNGNGSFDESDGDCWQDLNENGLYDSVTGRNGIGGASDVIYYQVSLTKPRLFPMAGLVGASKNYEISAETLFRSQPYSVQNAPIIECGEPVP</sequence>
<keyword evidence="1" id="KW-1133">Transmembrane helix</keyword>
<feature type="domain" description="TadE-like" evidence="2">
    <location>
        <begin position="17"/>
        <end position="59"/>
    </location>
</feature>
<dbReference type="EMBL" id="CP051217">
    <property type="protein sequence ID" value="QJB67908.1"/>
    <property type="molecule type" value="Genomic_DNA"/>
</dbReference>
<dbReference type="InterPro" id="IPR012495">
    <property type="entry name" value="TadE-like_dom"/>
</dbReference>
<feature type="transmembrane region" description="Helical" evidence="1">
    <location>
        <begin position="20"/>
        <end position="38"/>
    </location>
</feature>
<dbReference type="KEGG" id="phao:HF685_00105"/>
<keyword evidence="4" id="KW-1185">Reference proteome</keyword>
<evidence type="ECO:0000256" key="1">
    <source>
        <dbReference type="SAM" id="Phobius"/>
    </source>
</evidence>
<reference evidence="3 4" key="1">
    <citation type="submission" date="2020-04" db="EMBL/GenBank/DDBJ databases">
        <title>Genome sequence for Sphingorhabdus sp. strain M1.</title>
        <authorList>
            <person name="Park S.-J."/>
        </authorList>
    </citation>
    <scope>NUCLEOTIDE SEQUENCE [LARGE SCALE GENOMIC DNA]</scope>
    <source>
        <strain evidence="3 4">JK6</strain>
    </source>
</reference>
<keyword evidence="1" id="KW-0472">Membrane</keyword>
<evidence type="ECO:0000313" key="4">
    <source>
        <dbReference type="Proteomes" id="UP000501600"/>
    </source>
</evidence>
<keyword evidence="1" id="KW-0812">Transmembrane</keyword>
<gene>
    <name evidence="3" type="ORF">HF685_00105</name>
</gene>